<feature type="region of interest" description="Disordered" evidence="1">
    <location>
        <begin position="1"/>
        <end position="68"/>
    </location>
</feature>
<protein>
    <submittedName>
        <fullName evidence="2">Uncharacterized protein</fullName>
    </submittedName>
</protein>
<feature type="compositionally biased region" description="Polar residues" evidence="1">
    <location>
        <begin position="37"/>
        <end position="58"/>
    </location>
</feature>
<sequence>MGSVWPTANLHDTGRPRSGLTVAQADAVLHRVEKTPKTGQRGRSSSTKNCEPQATATCGSGERQPPRF</sequence>
<gene>
    <name evidence="2" type="ORF">TNIN_113211</name>
</gene>
<organism evidence="2 3">
    <name type="scientific">Trichonephila inaurata madagascariensis</name>
    <dbReference type="NCBI Taxonomy" id="2747483"/>
    <lineage>
        <taxon>Eukaryota</taxon>
        <taxon>Metazoa</taxon>
        <taxon>Ecdysozoa</taxon>
        <taxon>Arthropoda</taxon>
        <taxon>Chelicerata</taxon>
        <taxon>Arachnida</taxon>
        <taxon>Araneae</taxon>
        <taxon>Araneomorphae</taxon>
        <taxon>Entelegynae</taxon>
        <taxon>Araneoidea</taxon>
        <taxon>Nephilidae</taxon>
        <taxon>Trichonephila</taxon>
        <taxon>Trichonephila inaurata</taxon>
    </lineage>
</organism>
<accession>A0A8X6IJ09</accession>
<keyword evidence="3" id="KW-1185">Reference proteome</keyword>
<name>A0A8X6IJ09_9ARAC</name>
<dbReference type="AlphaFoldDB" id="A0A8X6IJ09"/>
<evidence type="ECO:0000313" key="3">
    <source>
        <dbReference type="Proteomes" id="UP000886998"/>
    </source>
</evidence>
<proteinExistence type="predicted"/>
<dbReference type="EMBL" id="BMAV01026141">
    <property type="protein sequence ID" value="GFS47798.1"/>
    <property type="molecule type" value="Genomic_DNA"/>
</dbReference>
<evidence type="ECO:0000313" key="2">
    <source>
        <dbReference type="EMBL" id="GFS47798.1"/>
    </source>
</evidence>
<evidence type="ECO:0000256" key="1">
    <source>
        <dbReference type="SAM" id="MobiDB-lite"/>
    </source>
</evidence>
<reference evidence="2" key="1">
    <citation type="submission" date="2020-08" db="EMBL/GenBank/DDBJ databases">
        <title>Multicomponent nature underlies the extraordinary mechanical properties of spider dragline silk.</title>
        <authorList>
            <person name="Kono N."/>
            <person name="Nakamura H."/>
            <person name="Mori M."/>
            <person name="Yoshida Y."/>
            <person name="Ohtoshi R."/>
            <person name="Malay A.D."/>
            <person name="Moran D.A.P."/>
            <person name="Tomita M."/>
            <person name="Numata K."/>
            <person name="Arakawa K."/>
        </authorList>
    </citation>
    <scope>NUCLEOTIDE SEQUENCE</scope>
</reference>
<comment type="caution">
    <text evidence="2">The sequence shown here is derived from an EMBL/GenBank/DDBJ whole genome shotgun (WGS) entry which is preliminary data.</text>
</comment>
<dbReference type="Proteomes" id="UP000886998">
    <property type="component" value="Unassembled WGS sequence"/>
</dbReference>